<feature type="transmembrane region" description="Helical" evidence="6">
    <location>
        <begin position="114"/>
        <end position="139"/>
    </location>
</feature>
<evidence type="ECO:0000256" key="6">
    <source>
        <dbReference type="SAM" id="Phobius"/>
    </source>
</evidence>
<organism evidence="7 8">
    <name type="scientific">Spinactinospora alkalitolerans</name>
    <dbReference type="NCBI Taxonomy" id="687207"/>
    <lineage>
        <taxon>Bacteria</taxon>
        <taxon>Bacillati</taxon>
        <taxon>Actinomycetota</taxon>
        <taxon>Actinomycetes</taxon>
        <taxon>Streptosporangiales</taxon>
        <taxon>Nocardiopsidaceae</taxon>
        <taxon>Spinactinospora</taxon>
    </lineage>
</organism>
<dbReference type="GO" id="GO:0005886">
    <property type="term" value="C:plasma membrane"/>
    <property type="evidence" value="ECO:0007669"/>
    <property type="project" value="UniProtKB-SubCell"/>
</dbReference>
<keyword evidence="4 6" id="KW-1133">Transmembrane helix</keyword>
<gene>
    <name evidence="7" type="ORF">HDA32_001975</name>
</gene>
<dbReference type="Proteomes" id="UP000589036">
    <property type="component" value="Unassembled WGS sequence"/>
</dbReference>
<comment type="caution">
    <text evidence="7">The sequence shown here is derived from an EMBL/GenBank/DDBJ whole genome shotgun (WGS) entry which is preliminary data.</text>
</comment>
<evidence type="ECO:0000256" key="2">
    <source>
        <dbReference type="ARBA" id="ARBA00022475"/>
    </source>
</evidence>
<dbReference type="GO" id="GO:0015171">
    <property type="term" value="F:amino acid transmembrane transporter activity"/>
    <property type="evidence" value="ECO:0007669"/>
    <property type="project" value="TreeGrafter"/>
</dbReference>
<dbReference type="AlphaFoldDB" id="A0A852TTN9"/>
<feature type="transmembrane region" description="Helical" evidence="6">
    <location>
        <begin position="72"/>
        <end position="93"/>
    </location>
</feature>
<feature type="transmembrane region" description="Helical" evidence="6">
    <location>
        <begin position="39"/>
        <end position="66"/>
    </location>
</feature>
<dbReference type="RefSeq" id="WP_179642893.1">
    <property type="nucleotide sequence ID" value="NZ_BAAAYY010000001.1"/>
</dbReference>
<evidence type="ECO:0000256" key="4">
    <source>
        <dbReference type="ARBA" id="ARBA00022989"/>
    </source>
</evidence>
<evidence type="ECO:0000313" key="7">
    <source>
        <dbReference type="EMBL" id="NYE46855.1"/>
    </source>
</evidence>
<dbReference type="PANTHER" id="PTHR30086:SF20">
    <property type="entry name" value="ARGININE EXPORTER PROTEIN ARGO-RELATED"/>
    <property type="match status" value="1"/>
</dbReference>
<dbReference type="PIRSF" id="PIRSF006324">
    <property type="entry name" value="LeuE"/>
    <property type="match status" value="1"/>
</dbReference>
<dbReference type="InterPro" id="IPR001123">
    <property type="entry name" value="LeuE-type"/>
</dbReference>
<evidence type="ECO:0000313" key="8">
    <source>
        <dbReference type="Proteomes" id="UP000589036"/>
    </source>
</evidence>
<dbReference type="Pfam" id="PF01810">
    <property type="entry name" value="LysE"/>
    <property type="match status" value="1"/>
</dbReference>
<keyword evidence="3 6" id="KW-0812">Transmembrane</keyword>
<feature type="transmembrane region" description="Helical" evidence="6">
    <location>
        <begin position="151"/>
        <end position="175"/>
    </location>
</feature>
<keyword evidence="5 6" id="KW-0472">Membrane</keyword>
<proteinExistence type="predicted"/>
<dbReference type="PANTHER" id="PTHR30086">
    <property type="entry name" value="ARGININE EXPORTER PROTEIN ARGO"/>
    <property type="match status" value="1"/>
</dbReference>
<comment type="subcellular location">
    <subcellularLocation>
        <location evidence="1">Cell membrane</location>
        <topology evidence="1">Multi-pass membrane protein</topology>
    </subcellularLocation>
</comment>
<keyword evidence="2" id="KW-1003">Cell membrane</keyword>
<feature type="transmembrane region" description="Helical" evidence="6">
    <location>
        <begin position="6"/>
        <end position="27"/>
    </location>
</feature>
<feature type="transmembrane region" description="Helical" evidence="6">
    <location>
        <begin position="187"/>
        <end position="206"/>
    </location>
</feature>
<evidence type="ECO:0000256" key="1">
    <source>
        <dbReference type="ARBA" id="ARBA00004651"/>
    </source>
</evidence>
<dbReference type="EMBL" id="JACCCC010000001">
    <property type="protein sequence ID" value="NYE46855.1"/>
    <property type="molecule type" value="Genomic_DNA"/>
</dbReference>
<evidence type="ECO:0000256" key="5">
    <source>
        <dbReference type="ARBA" id="ARBA00023136"/>
    </source>
</evidence>
<protein>
    <submittedName>
        <fullName evidence="7">Threonine/homoserine/homoserine lactone efflux protein</fullName>
    </submittedName>
</protein>
<accession>A0A852TTN9</accession>
<sequence>MSEHLWVYIAATVTVLVVPGPDFVLVTRNTLTRGRTAGLATAAGIATGLAGYTALAALGVAVLVSASTTALVVLRFAGAGYLVLLGLQSLAALRRGAGGRAAAPSPSRSGRGAPFLQGLLNNSLNPKALVFFFTFMPQFVVPDAPVWPQTLFLGGTVVVLAAVWWLLYVLAIARLSALLRRPRVRQGIELTSGVALTSFGVALAMAA</sequence>
<reference evidence="7 8" key="1">
    <citation type="submission" date="2020-07" db="EMBL/GenBank/DDBJ databases">
        <title>Sequencing the genomes of 1000 actinobacteria strains.</title>
        <authorList>
            <person name="Klenk H.-P."/>
        </authorList>
    </citation>
    <scope>NUCLEOTIDE SEQUENCE [LARGE SCALE GENOMIC DNA]</scope>
    <source>
        <strain evidence="7 8">CXB654</strain>
    </source>
</reference>
<keyword evidence="8" id="KW-1185">Reference proteome</keyword>
<evidence type="ECO:0000256" key="3">
    <source>
        <dbReference type="ARBA" id="ARBA00022692"/>
    </source>
</evidence>
<name>A0A852TTN9_9ACTN</name>